<dbReference type="eggNOG" id="COG3422">
    <property type="taxonomic scope" value="Bacteria"/>
</dbReference>
<dbReference type="KEGG" id="rli:RLO149_c037350"/>
<proteinExistence type="predicted"/>
<dbReference type="AlphaFoldDB" id="F7ZC76"/>
<reference evidence="1 2" key="1">
    <citation type="journal article" date="2011" name="BMC Genomics">
        <title>Comparative genome analysis and genome-guided physiological analysis of Roseobacter litoralis.</title>
        <authorList>
            <person name="Kalhoefer D."/>
            <person name="Thole S."/>
            <person name="Voget S."/>
            <person name="Lehmann R."/>
            <person name="Liesegang H."/>
            <person name="Wollher A."/>
            <person name="Daniel R."/>
            <person name="Simon M."/>
            <person name="Brinkhoff T."/>
        </authorList>
    </citation>
    <scope>NUCLEOTIDE SEQUENCE [LARGE SCALE GENOMIC DNA]</scope>
    <source>
        <strain evidence="2">ATCC 49566 / DSM 6996 / JCM 21268 / NBRC 15278 / OCh 149</strain>
    </source>
</reference>
<evidence type="ECO:0000313" key="2">
    <source>
        <dbReference type="Proteomes" id="UP000001353"/>
    </source>
</evidence>
<protein>
    <submittedName>
        <fullName evidence="1">Uncharacterized protein</fullName>
    </submittedName>
</protein>
<accession>F7ZC76</accession>
<gene>
    <name evidence="1" type="ordered locus">RLO149_c037350</name>
</gene>
<dbReference type="STRING" id="391595.RLO149_c037350"/>
<dbReference type="Proteomes" id="UP000001353">
    <property type="component" value="Chromosome"/>
</dbReference>
<dbReference type="OrthoDB" id="8263000at2"/>
<dbReference type="HOGENOM" id="CLU_007876_0_0_5"/>
<dbReference type="EMBL" id="CP002623">
    <property type="protein sequence ID" value="AEI95649.1"/>
    <property type="molecule type" value="Genomic_DNA"/>
</dbReference>
<name>F7ZC76_ROSLO</name>
<sequence length="750" mass="84140">MSAKPPEPLEDFADLRRVAVDYAQEASGKIWTDYNLHDPGVTLLEQTCFALSEIAYQVGLPTRDLLTNQRGNFCFHNLGLFRPRKVLNTTPVTRDDLAAWLCACKEVESVTVAEPDPERPGLFDITLIPSDNVKDKKAVAKRLRKAFEAARPLGTDLGRLTIAEPVYVKLIGSIEIKNEVLPETTAAYLYYGIARLLKGIGTPKKPAKRQDVLDEPLRLLTPPQSRTEQKLDSKETQVDLSAYLAKLRELPGVQTIEHLTLQLPKKTREYVSRPSHEVYFHSFLPTMPEEELQTISTDALPPLPEEIGIILTLDGTPVALNAKRIEEEVVRIKAVEIAQADHHIDAPDWDVMKPGRNRTFSQSHVDAFLPFVFRARGYRENDATTLIAEYRSSIDTLLSDMVDDLNTLPEIFKAKPKTQNDDAKKHRLQVALLDYLIALQGSEMPATRHSGLHCYHTTRERHRFEISWRLNYLFSLPALHAARATGPDREKKKDGGFLSELATLCDLDISKDGKLTGRLTDYGLRLTQGPTLAGEAPAEEVKLVSATSPFDMIVPESDKYELLDKDALKTLSPFLTEGALTAELFAHLTQSDSFAIAPYPGQYQILLDPGIFGPLRRIGLRQRKEDAQQAVVNLRSTWRDLNRRSETAVLIEHITLRACGEDCDPNMADLILPGWTARCAMPSYQSYIETQVNTLAPAHIHVRVRWLDFDTCAKFEKLYAKSKSGTAEDLRALKVFLDTPTNTEAEGQDT</sequence>
<keyword evidence="2" id="KW-1185">Reference proteome</keyword>
<organism evidence="1 2">
    <name type="scientific">Roseobacter litoralis (strain ATCC 49566 / DSM 6996 / JCM 21268 / NBRC 15278 / OCh 149)</name>
    <dbReference type="NCBI Taxonomy" id="391595"/>
    <lineage>
        <taxon>Bacteria</taxon>
        <taxon>Pseudomonadati</taxon>
        <taxon>Pseudomonadota</taxon>
        <taxon>Alphaproteobacteria</taxon>
        <taxon>Rhodobacterales</taxon>
        <taxon>Roseobacteraceae</taxon>
        <taxon>Roseobacter</taxon>
    </lineage>
</organism>
<evidence type="ECO:0000313" key="1">
    <source>
        <dbReference type="EMBL" id="AEI95649.1"/>
    </source>
</evidence>
<dbReference type="RefSeq" id="WP_013963532.1">
    <property type="nucleotide sequence ID" value="NC_015730.1"/>
</dbReference>